<dbReference type="CDD" id="cd00010">
    <property type="entry name" value="AAI_LTSS"/>
    <property type="match status" value="1"/>
</dbReference>
<feature type="signal peptide" evidence="10">
    <location>
        <begin position="1"/>
        <end position="21"/>
    </location>
</feature>
<evidence type="ECO:0000256" key="4">
    <source>
        <dbReference type="ARBA" id="ARBA00022622"/>
    </source>
</evidence>
<dbReference type="Gene3D" id="1.10.110.10">
    <property type="entry name" value="Plant lipid-transfer and hydrophobic proteins"/>
    <property type="match status" value="1"/>
</dbReference>
<gene>
    <name evidence="12" type="ORF">ACJIZ3_010438</name>
</gene>
<feature type="chain" id="PRO_5044860959" description="Bifunctional inhibitor/plant lipid transfer protein/seed storage helical domain-containing protein" evidence="10">
    <location>
        <begin position="22"/>
        <end position="181"/>
    </location>
</feature>
<dbReference type="AlphaFoldDB" id="A0ABD3THA6"/>
<keyword evidence="7" id="KW-0325">Glycoprotein</keyword>
<organism evidence="12 13">
    <name type="scientific">Penstemon smallii</name>
    <dbReference type="NCBI Taxonomy" id="265156"/>
    <lineage>
        <taxon>Eukaryota</taxon>
        <taxon>Viridiplantae</taxon>
        <taxon>Streptophyta</taxon>
        <taxon>Embryophyta</taxon>
        <taxon>Tracheophyta</taxon>
        <taxon>Spermatophyta</taxon>
        <taxon>Magnoliopsida</taxon>
        <taxon>eudicotyledons</taxon>
        <taxon>Gunneridae</taxon>
        <taxon>Pentapetalae</taxon>
        <taxon>asterids</taxon>
        <taxon>lamiids</taxon>
        <taxon>Lamiales</taxon>
        <taxon>Plantaginaceae</taxon>
        <taxon>Cheloneae</taxon>
        <taxon>Penstemon</taxon>
    </lineage>
</organism>
<dbReference type="Pfam" id="PF14368">
    <property type="entry name" value="LTP_2"/>
    <property type="match status" value="1"/>
</dbReference>
<evidence type="ECO:0000256" key="3">
    <source>
        <dbReference type="ARBA" id="ARBA00022475"/>
    </source>
</evidence>
<name>A0ABD3THA6_9LAMI</name>
<dbReference type="SMART" id="SM00499">
    <property type="entry name" value="AAI"/>
    <property type="match status" value="1"/>
</dbReference>
<comment type="similarity">
    <text evidence="2">Belongs to the plant LTP family.</text>
</comment>
<evidence type="ECO:0000256" key="9">
    <source>
        <dbReference type="SAM" id="Phobius"/>
    </source>
</evidence>
<evidence type="ECO:0000256" key="5">
    <source>
        <dbReference type="ARBA" id="ARBA00022729"/>
    </source>
</evidence>
<dbReference type="InterPro" id="IPR016140">
    <property type="entry name" value="Bifunc_inhib/LTP/seed_store"/>
</dbReference>
<comment type="subcellular location">
    <subcellularLocation>
        <location evidence="1">Cell membrane</location>
        <topology evidence="1">Lipid-anchor</topology>
        <topology evidence="1">GPI-anchor</topology>
    </subcellularLocation>
</comment>
<keyword evidence="9" id="KW-0472">Membrane</keyword>
<feature type="domain" description="Bifunctional inhibitor/plant lipid transfer protein/seed storage helical" evidence="11">
    <location>
        <begin position="30"/>
        <end position="112"/>
    </location>
</feature>
<protein>
    <recommendedName>
        <fullName evidence="11">Bifunctional inhibitor/plant lipid transfer protein/seed storage helical domain-containing protein</fullName>
    </recommendedName>
</protein>
<comment type="caution">
    <text evidence="12">The sequence shown here is derived from an EMBL/GenBank/DDBJ whole genome shotgun (WGS) entry which is preliminary data.</text>
</comment>
<evidence type="ECO:0000256" key="2">
    <source>
        <dbReference type="ARBA" id="ARBA00009748"/>
    </source>
</evidence>
<feature type="transmembrane region" description="Helical" evidence="9">
    <location>
        <begin position="162"/>
        <end position="180"/>
    </location>
</feature>
<keyword evidence="9" id="KW-1133">Transmembrane helix</keyword>
<sequence length="181" mass="19004">MGKRFFVTILCLAVLGMTANGVDDALASKCASVLQKVTTCLPFVTVKAASPSRECCGSVTDLSQSDPACLCYIILQVHNGSNTAIKSMGVSETRLLQLPSACTVVNASVTDCPRLLQLPRNSTDAAIFTNVSTISNPISTPGPTSANHGFWSKPPQQLSESIIVSAVIFFVAFPSGLLLLP</sequence>
<keyword evidence="4" id="KW-0336">GPI-anchor</keyword>
<dbReference type="GO" id="GO:0005886">
    <property type="term" value="C:plasma membrane"/>
    <property type="evidence" value="ECO:0007669"/>
    <property type="project" value="UniProtKB-SubCell"/>
</dbReference>
<dbReference type="PANTHER" id="PTHR33044">
    <property type="entry name" value="BIFUNCTIONAL INHIBITOR/LIPID-TRANSFER PROTEIN/SEED STORAGE 2S ALBUMIN SUPERFAMILY PROTEIN-RELATED"/>
    <property type="match status" value="1"/>
</dbReference>
<dbReference type="InterPro" id="IPR036312">
    <property type="entry name" value="Bifun_inhib/LTP/seed_sf"/>
</dbReference>
<evidence type="ECO:0000256" key="1">
    <source>
        <dbReference type="ARBA" id="ARBA00004609"/>
    </source>
</evidence>
<keyword evidence="3" id="KW-1003">Cell membrane</keyword>
<evidence type="ECO:0000256" key="6">
    <source>
        <dbReference type="ARBA" id="ARBA00023157"/>
    </source>
</evidence>
<dbReference type="EMBL" id="JBJXBP010000004">
    <property type="protein sequence ID" value="KAL3835702.1"/>
    <property type="molecule type" value="Genomic_DNA"/>
</dbReference>
<dbReference type="InterPro" id="IPR043325">
    <property type="entry name" value="LTSS"/>
</dbReference>
<keyword evidence="6" id="KW-1015">Disulfide bond</keyword>
<keyword evidence="8" id="KW-0449">Lipoprotein</keyword>
<accession>A0ABD3THA6</accession>
<dbReference type="SUPFAM" id="SSF47699">
    <property type="entry name" value="Bifunctional inhibitor/lipid-transfer protein/seed storage 2S albumin"/>
    <property type="match status" value="1"/>
</dbReference>
<keyword evidence="9" id="KW-0812">Transmembrane</keyword>
<keyword evidence="5 10" id="KW-0732">Signal</keyword>
<reference evidence="12 13" key="1">
    <citation type="submission" date="2024-12" db="EMBL/GenBank/DDBJ databases">
        <title>The unique morphological basis and parallel evolutionary history of personate flowers in Penstemon.</title>
        <authorList>
            <person name="Depatie T.H."/>
            <person name="Wessinger C.A."/>
        </authorList>
    </citation>
    <scope>NUCLEOTIDE SEQUENCE [LARGE SCALE GENOMIC DNA]</scope>
    <source>
        <strain evidence="12">WTNN_2</strain>
        <tissue evidence="12">Leaf</tissue>
    </source>
</reference>
<evidence type="ECO:0000259" key="11">
    <source>
        <dbReference type="SMART" id="SM00499"/>
    </source>
</evidence>
<proteinExistence type="inferred from homology"/>
<keyword evidence="13" id="KW-1185">Reference proteome</keyword>
<evidence type="ECO:0000256" key="7">
    <source>
        <dbReference type="ARBA" id="ARBA00023180"/>
    </source>
</evidence>
<dbReference type="Proteomes" id="UP001634393">
    <property type="component" value="Unassembled WGS sequence"/>
</dbReference>
<evidence type="ECO:0000313" key="12">
    <source>
        <dbReference type="EMBL" id="KAL3835702.1"/>
    </source>
</evidence>
<evidence type="ECO:0000256" key="10">
    <source>
        <dbReference type="SAM" id="SignalP"/>
    </source>
</evidence>
<evidence type="ECO:0000256" key="8">
    <source>
        <dbReference type="ARBA" id="ARBA00023288"/>
    </source>
</evidence>
<evidence type="ECO:0000313" key="13">
    <source>
        <dbReference type="Proteomes" id="UP001634393"/>
    </source>
</evidence>
<dbReference type="GO" id="GO:0098552">
    <property type="term" value="C:side of membrane"/>
    <property type="evidence" value="ECO:0007669"/>
    <property type="project" value="UniProtKB-KW"/>
</dbReference>